<protein>
    <submittedName>
        <fullName evidence="1">Uncharacterized protein</fullName>
    </submittedName>
</protein>
<reference evidence="1" key="1">
    <citation type="submission" date="2014-11" db="EMBL/GenBank/DDBJ databases">
        <authorList>
            <person name="Amaro Gonzalez C."/>
        </authorList>
    </citation>
    <scope>NUCLEOTIDE SEQUENCE</scope>
</reference>
<organism evidence="1">
    <name type="scientific">Anguilla anguilla</name>
    <name type="common">European freshwater eel</name>
    <name type="synonym">Muraena anguilla</name>
    <dbReference type="NCBI Taxonomy" id="7936"/>
    <lineage>
        <taxon>Eukaryota</taxon>
        <taxon>Metazoa</taxon>
        <taxon>Chordata</taxon>
        <taxon>Craniata</taxon>
        <taxon>Vertebrata</taxon>
        <taxon>Euteleostomi</taxon>
        <taxon>Actinopterygii</taxon>
        <taxon>Neopterygii</taxon>
        <taxon>Teleostei</taxon>
        <taxon>Anguilliformes</taxon>
        <taxon>Anguillidae</taxon>
        <taxon>Anguilla</taxon>
    </lineage>
</organism>
<reference evidence="1" key="2">
    <citation type="journal article" date="2015" name="Fish Shellfish Immunol.">
        <title>Early steps in the European eel (Anguilla anguilla)-Vibrio vulnificus interaction in the gills: Role of the RtxA13 toxin.</title>
        <authorList>
            <person name="Callol A."/>
            <person name="Pajuelo D."/>
            <person name="Ebbesson L."/>
            <person name="Teles M."/>
            <person name="MacKenzie S."/>
            <person name="Amaro C."/>
        </authorList>
    </citation>
    <scope>NUCLEOTIDE SEQUENCE</scope>
</reference>
<name>A0A0E9TXJ1_ANGAN</name>
<accession>A0A0E9TXJ1</accession>
<proteinExistence type="predicted"/>
<dbReference type="EMBL" id="GBXM01050922">
    <property type="protein sequence ID" value="JAH57655.1"/>
    <property type="molecule type" value="Transcribed_RNA"/>
</dbReference>
<sequence>MIKKEKEWSQRV</sequence>
<evidence type="ECO:0000313" key="1">
    <source>
        <dbReference type="EMBL" id="JAH57655.1"/>
    </source>
</evidence>